<proteinExistence type="predicted"/>
<dbReference type="AlphaFoldDB" id="A0A512NJH5"/>
<evidence type="ECO:0000313" key="4">
    <source>
        <dbReference type="Proteomes" id="UP000321058"/>
    </source>
</evidence>
<keyword evidence="1" id="KW-0812">Transmembrane</keyword>
<feature type="transmembrane region" description="Helical" evidence="1">
    <location>
        <begin position="127"/>
        <end position="147"/>
    </location>
</feature>
<keyword evidence="1" id="KW-0472">Membrane</keyword>
<evidence type="ECO:0000259" key="2">
    <source>
        <dbReference type="Pfam" id="PF00892"/>
    </source>
</evidence>
<dbReference type="SUPFAM" id="SSF103481">
    <property type="entry name" value="Multidrug resistance efflux transporter EmrE"/>
    <property type="match status" value="2"/>
</dbReference>
<feature type="transmembrane region" description="Helical" evidence="1">
    <location>
        <begin position="98"/>
        <end position="120"/>
    </location>
</feature>
<dbReference type="EMBL" id="BKAJ01000119">
    <property type="protein sequence ID" value="GEP59108.1"/>
    <property type="molecule type" value="Genomic_DNA"/>
</dbReference>
<protein>
    <recommendedName>
        <fullName evidence="2">EamA domain-containing protein</fullName>
    </recommendedName>
</protein>
<feature type="transmembrane region" description="Helical" evidence="1">
    <location>
        <begin position="12"/>
        <end position="29"/>
    </location>
</feature>
<accession>A0A512NJH5</accession>
<dbReference type="GO" id="GO:0016020">
    <property type="term" value="C:membrane"/>
    <property type="evidence" value="ECO:0007669"/>
    <property type="project" value="InterPro"/>
</dbReference>
<dbReference type="PANTHER" id="PTHR22911">
    <property type="entry name" value="ACYL-MALONYL CONDENSING ENZYME-RELATED"/>
    <property type="match status" value="1"/>
</dbReference>
<reference evidence="3 4" key="1">
    <citation type="submission" date="2019-07" db="EMBL/GenBank/DDBJ databases">
        <title>Whole genome shotgun sequence of Reyranella soli NBRC 108950.</title>
        <authorList>
            <person name="Hosoyama A."/>
            <person name="Uohara A."/>
            <person name="Ohji S."/>
            <person name="Ichikawa N."/>
        </authorList>
    </citation>
    <scope>NUCLEOTIDE SEQUENCE [LARGE SCALE GENOMIC DNA]</scope>
    <source>
        <strain evidence="3 4">NBRC 108950</strain>
    </source>
</reference>
<dbReference type="PANTHER" id="PTHR22911:SF135">
    <property type="entry name" value="BLR4310 PROTEIN"/>
    <property type="match status" value="1"/>
</dbReference>
<gene>
    <name evidence="3" type="ORF">RSO01_62740</name>
</gene>
<dbReference type="Proteomes" id="UP000321058">
    <property type="component" value="Unassembled WGS sequence"/>
</dbReference>
<keyword evidence="1" id="KW-1133">Transmembrane helix</keyword>
<feature type="transmembrane region" description="Helical" evidence="1">
    <location>
        <begin position="183"/>
        <end position="203"/>
    </location>
</feature>
<feature type="domain" description="EamA" evidence="2">
    <location>
        <begin position="153"/>
        <end position="278"/>
    </location>
</feature>
<feature type="transmembrane region" description="Helical" evidence="1">
    <location>
        <begin position="209"/>
        <end position="227"/>
    </location>
</feature>
<dbReference type="Pfam" id="PF00892">
    <property type="entry name" value="EamA"/>
    <property type="match status" value="2"/>
</dbReference>
<feature type="transmembrane region" description="Helical" evidence="1">
    <location>
        <begin position="263"/>
        <end position="283"/>
    </location>
</feature>
<feature type="transmembrane region" description="Helical" evidence="1">
    <location>
        <begin position="41"/>
        <end position="58"/>
    </location>
</feature>
<dbReference type="InterPro" id="IPR037185">
    <property type="entry name" value="EmrE-like"/>
</dbReference>
<organism evidence="3 4">
    <name type="scientific">Reyranella soli</name>
    <dbReference type="NCBI Taxonomy" id="1230389"/>
    <lineage>
        <taxon>Bacteria</taxon>
        <taxon>Pseudomonadati</taxon>
        <taxon>Pseudomonadota</taxon>
        <taxon>Alphaproteobacteria</taxon>
        <taxon>Hyphomicrobiales</taxon>
        <taxon>Reyranellaceae</taxon>
        <taxon>Reyranella</taxon>
    </lineage>
</organism>
<keyword evidence="4" id="KW-1185">Reference proteome</keyword>
<evidence type="ECO:0000313" key="3">
    <source>
        <dbReference type="EMBL" id="GEP59108.1"/>
    </source>
</evidence>
<name>A0A512NJH5_9HYPH</name>
<feature type="transmembrane region" description="Helical" evidence="1">
    <location>
        <begin position="153"/>
        <end position="171"/>
    </location>
</feature>
<comment type="caution">
    <text evidence="3">The sequence shown here is derived from an EMBL/GenBank/DDBJ whole genome shotgun (WGS) entry which is preliminary data.</text>
</comment>
<evidence type="ECO:0000256" key="1">
    <source>
        <dbReference type="SAM" id="Phobius"/>
    </source>
</evidence>
<dbReference type="InterPro" id="IPR000620">
    <property type="entry name" value="EamA_dom"/>
</dbReference>
<sequence length="288" mass="30196">MARREAADPWHGTAVVLLSAFAFSTAGLFTRLVETDVWTMLFWRGLFGGLLIAAYVVWRDGAGTIAAIRRIGRPGLVAAGCSTAATICFINALRETSVADVLVINATAPFITAAMAWAWTGARERRATLMASGVALLGVVVMVVPTLGTGRLLGNLLAFAMTVLISGMMVVMRHHRDVDMLPAASLSAFLCALVVWPWASPLAVTATDFGWLVLFGTTQFGLGQLLLTIGLRSVSATRSALIGALETPLAPAIVWVVLGEVPAVMTCVGGAIVLAAVFGDLLAAKEKS</sequence>
<feature type="transmembrane region" description="Helical" evidence="1">
    <location>
        <begin position="70"/>
        <end position="92"/>
    </location>
</feature>
<feature type="domain" description="EamA" evidence="2">
    <location>
        <begin position="13"/>
        <end position="143"/>
    </location>
</feature>